<reference evidence="4" key="1">
    <citation type="submission" date="2022-09" db="EMBL/GenBank/DDBJ databases">
        <authorList>
            <person name="Li Z.-J."/>
        </authorList>
    </citation>
    <scope>NUCLEOTIDE SEQUENCE</scope>
    <source>
        <strain evidence="4">TGB11</strain>
    </source>
</reference>
<dbReference type="Proteomes" id="UP001164748">
    <property type="component" value="Chromosome"/>
</dbReference>
<accession>A0AA47LQR2</accession>
<dbReference type="InterPro" id="IPR051400">
    <property type="entry name" value="HAD-like_hydrolase"/>
</dbReference>
<dbReference type="NCBIfam" id="TIGR01509">
    <property type="entry name" value="HAD-SF-IA-v3"/>
    <property type="match status" value="1"/>
</dbReference>
<dbReference type="Gene3D" id="3.40.50.1000">
    <property type="entry name" value="HAD superfamily/HAD-like"/>
    <property type="match status" value="1"/>
</dbReference>
<dbReference type="EMBL" id="CP114588">
    <property type="protein sequence ID" value="WBA08583.1"/>
    <property type="molecule type" value="Genomic_DNA"/>
</dbReference>
<keyword evidence="2 4" id="KW-0378">Hydrolase</keyword>
<dbReference type="PANTHER" id="PTHR46470">
    <property type="entry name" value="N-ACYLNEURAMINATE-9-PHOSPHATASE"/>
    <property type="match status" value="1"/>
</dbReference>
<dbReference type="InterPro" id="IPR023214">
    <property type="entry name" value="HAD_sf"/>
</dbReference>
<evidence type="ECO:0000256" key="1">
    <source>
        <dbReference type="ARBA" id="ARBA00001946"/>
    </source>
</evidence>
<dbReference type="Gene3D" id="1.20.120.1600">
    <property type="match status" value="1"/>
</dbReference>
<dbReference type="GO" id="GO:0016787">
    <property type="term" value="F:hydrolase activity"/>
    <property type="evidence" value="ECO:0007669"/>
    <property type="project" value="UniProtKB-KW"/>
</dbReference>
<evidence type="ECO:0000313" key="5">
    <source>
        <dbReference type="Proteomes" id="UP001164748"/>
    </source>
</evidence>
<dbReference type="InterPro" id="IPR036412">
    <property type="entry name" value="HAD-like_sf"/>
</dbReference>
<dbReference type="NCBIfam" id="TIGR01549">
    <property type="entry name" value="HAD-SF-IA-v1"/>
    <property type="match status" value="1"/>
</dbReference>
<dbReference type="GO" id="GO:0009231">
    <property type="term" value="P:riboflavin biosynthetic process"/>
    <property type="evidence" value="ECO:0007669"/>
    <property type="project" value="TreeGrafter"/>
</dbReference>
<dbReference type="SFLD" id="SFLDG01129">
    <property type="entry name" value="C1.5:_HAD__Beta-PGM__Phosphata"/>
    <property type="match status" value="1"/>
</dbReference>
<dbReference type="PANTHER" id="PTHR46470:SF4">
    <property type="entry name" value="5-AMINO-6-(5-PHOSPHO-D-RIBITYLAMINO)URACIL PHOSPHATASE YIGB"/>
    <property type="match status" value="1"/>
</dbReference>
<dbReference type="InterPro" id="IPR006439">
    <property type="entry name" value="HAD-SF_hydro_IA"/>
</dbReference>
<dbReference type="PRINTS" id="PR00413">
    <property type="entry name" value="HADHALOGNASE"/>
</dbReference>
<dbReference type="SUPFAM" id="SSF56784">
    <property type="entry name" value="HAD-like"/>
    <property type="match status" value="1"/>
</dbReference>
<dbReference type="SFLD" id="SFLDS00003">
    <property type="entry name" value="Haloacid_Dehalogenase"/>
    <property type="match status" value="1"/>
</dbReference>
<evidence type="ECO:0000313" key="4">
    <source>
        <dbReference type="EMBL" id="WBA08583.1"/>
    </source>
</evidence>
<dbReference type="Pfam" id="PF00702">
    <property type="entry name" value="Hydrolase"/>
    <property type="match status" value="1"/>
</dbReference>
<dbReference type="AlphaFoldDB" id="A0AA47LQR2"/>
<organism evidence="4 5">
    <name type="scientific">Salinivibrio kushneri</name>
    <dbReference type="NCBI Taxonomy" id="1908198"/>
    <lineage>
        <taxon>Bacteria</taxon>
        <taxon>Pseudomonadati</taxon>
        <taxon>Pseudomonadota</taxon>
        <taxon>Gammaproteobacteria</taxon>
        <taxon>Vibrionales</taxon>
        <taxon>Vibrionaceae</taxon>
        <taxon>Salinivibrio</taxon>
    </lineage>
</organism>
<sequence length="242" mass="26751">MKFYRRLNAFDAVSFDLDDTLYDNWPVIARAEAALSDYLSEHCPPLAALDKATLAGFRRQARDENPAQRFDVTAMRVAQLTLAGEHVGLTAEKARAQAQAATTFFCGYRSDFTPPAQSVAYLKAWSEKLPLVAITNGNVDTDAIGLTPFFQHIFRAGEHGAAKPNPEMFDKAAQALGIAPARILHVGDHLSSDVAGARQVGMQACWIRPERQSPMMRKGRTLPDVAIDDLSELDTLIQQWHR</sequence>
<evidence type="ECO:0000256" key="3">
    <source>
        <dbReference type="ARBA" id="ARBA00022842"/>
    </source>
</evidence>
<keyword evidence="3" id="KW-0460">Magnesium</keyword>
<name>A0AA47LQR2_9GAMM</name>
<gene>
    <name evidence="4" type="ORF">N8M53_12470</name>
</gene>
<protein>
    <submittedName>
        <fullName evidence="4">HAD-IA family hydrolase</fullName>
    </submittedName>
</protein>
<proteinExistence type="predicted"/>
<dbReference type="RefSeq" id="WP_269579001.1">
    <property type="nucleotide sequence ID" value="NZ_CP114588.1"/>
</dbReference>
<comment type="cofactor">
    <cofactor evidence="1">
        <name>Mg(2+)</name>
        <dbReference type="ChEBI" id="CHEBI:18420"/>
    </cofactor>
</comment>
<evidence type="ECO:0000256" key="2">
    <source>
        <dbReference type="ARBA" id="ARBA00022801"/>
    </source>
</evidence>